<evidence type="ECO:0000313" key="2">
    <source>
        <dbReference type="Proteomes" id="UP000234681"/>
    </source>
</evidence>
<evidence type="ECO:0000313" key="1">
    <source>
        <dbReference type="EMBL" id="EDL97535.1"/>
    </source>
</evidence>
<sequence>MAFHIHTWEAGSCPSWIVNRHPDPRLSSP</sequence>
<proteinExistence type="predicted"/>
<reference evidence="1 2" key="1">
    <citation type="submission" date="2005-09" db="EMBL/GenBank/DDBJ databases">
        <authorList>
            <person name="Mural R.J."/>
            <person name="Li P.W."/>
            <person name="Adams M.D."/>
            <person name="Amanatides P.G."/>
            <person name="Baden-Tillson H."/>
            <person name="Barnstead M."/>
            <person name="Chin S.H."/>
            <person name="Dew I."/>
            <person name="Evans C.A."/>
            <person name="Ferriera S."/>
            <person name="Flanigan M."/>
            <person name="Fosler C."/>
            <person name="Glodek A."/>
            <person name="Gu Z."/>
            <person name="Holt R.A."/>
            <person name="Jennings D."/>
            <person name="Kraft C.L."/>
            <person name="Lu F."/>
            <person name="Nguyen T."/>
            <person name="Nusskern D.R."/>
            <person name="Pfannkoch C.M."/>
            <person name="Sitter C."/>
            <person name="Sutton G.G."/>
            <person name="Venter J.C."/>
            <person name="Wang Z."/>
            <person name="Woodage T."/>
            <person name="Zheng X.H."/>
            <person name="Zhong F."/>
        </authorList>
    </citation>
    <scope>NUCLEOTIDE SEQUENCE [LARGE SCALE GENOMIC DNA]</scope>
    <source>
        <strain>BN</strain>
        <strain evidence="2">Sprague-Dawley</strain>
    </source>
</reference>
<gene>
    <name evidence="1" type="ORF">rCG_27807</name>
</gene>
<dbReference type="Proteomes" id="UP000234681">
    <property type="component" value="Chromosome 6"/>
</dbReference>
<feature type="non-terminal residue" evidence="1">
    <location>
        <position position="29"/>
    </location>
</feature>
<organism evidence="1 2">
    <name type="scientific">Rattus norvegicus</name>
    <name type="common">Rat</name>
    <dbReference type="NCBI Taxonomy" id="10116"/>
    <lineage>
        <taxon>Eukaryota</taxon>
        <taxon>Metazoa</taxon>
        <taxon>Chordata</taxon>
        <taxon>Craniata</taxon>
        <taxon>Vertebrata</taxon>
        <taxon>Euteleostomi</taxon>
        <taxon>Mammalia</taxon>
        <taxon>Eutheria</taxon>
        <taxon>Euarchontoglires</taxon>
        <taxon>Glires</taxon>
        <taxon>Rodentia</taxon>
        <taxon>Myomorpha</taxon>
        <taxon>Muroidea</taxon>
        <taxon>Muridae</taxon>
        <taxon>Murinae</taxon>
        <taxon>Rattus</taxon>
    </lineage>
</organism>
<dbReference type="EMBL" id="CH474034">
    <property type="protein sequence ID" value="EDL97535.1"/>
    <property type="molecule type" value="Genomic_DNA"/>
</dbReference>
<name>A6KBJ6_RAT</name>
<dbReference type="AlphaFoldDB" id="A6KBJ6"/>
<accession>A6KBJ6</accession>
<protein>
    <submittedName>
        <fullName evidence="1">RCG27807</fullName>
    </submittedName>
</protein>